<reference evidence="1 2" key="1">
    <citation type="submission" date="2023-02" db="EMBL/GenBank/DDBJ databases">
        <title>Bacterial whole genome sequence for Curvibacter sp. HBC28.</title>
        <authorList>
            <person name="Le V."/>
            <person name="Ko S.-R."/>
            <person name="Ahn C.-Y."/>
            <person name="Oh H.-M."/>
        </authorList>
    </citation>
    <scope>NUCLEOTIDE SEQUENCE [LARGE SCALE GENOMIC DNA]</scope>
    <source>
        <strain evidence="1 2">HBC28</strain>
    </source>
</reference>
<name>A0ABT5MJZ8_9BURK</name>
<dbReference type="PANTHER" id="PTHR42782">
    <property type="entry name" value="SI:CH73-314G15.3"/>
    <property type="match status" value="1"/>
</dbReference>
<dbReference type="PANTHER" id="PTHR42782:SF4">
    <property type="entry name" value="DUF455 DOMAIN-CONTAINING PROTEIN"/>
    <property type="match status" value="1"/>
</dbReference>
<proteinExistence type="predicted"/>
<dbReference type="Proteomes" id="UP001528672">
    <property type="component" value="Unassembled WGS sequence"/>
</dbReference>
<keyword evidence="2" id="KW-1185">Reference proteome</keyword>
<dbReference type="SUPFAM" id="SSF47240">
    <property type="entry name" value="Ferritin-like"/>
    <property type="match status" value="1"/>
</dbReference>
<gene>
    <name evidence="1" type="ORF">PSQ39_19890</name>
</gene>
<dbReference type="EMBL" id="JAQSIO010000011">
    <property type="protein sequence ID" value="MDD0816903.1"/>
    <property type="molecule type" value="Genomic_DNA"/>
</dbReference>
<evidence type="ECO:0000313" key="2">
    <source>
        <dbReference type="Proteomes" id="UP001528672"/>
    </source>
</evidence>
<dbReference type="Pfam" id="PF04305">
    <property type="entry name" value="DUF455"/>
    <property type="match status" value="1"/>
</dbReference>
<dbReference type="InterPro" id="IPR009078">
    <property type="entry name" value="Ferritin-like_SF"/>
</dbReference>
<evidence type="ECO:0000313" key="1">
    <source>
        <dbReference type="EMBL" id="MDD0816903.1"/>
    </source>
</evidence>
<protein>
    <submittedName>
        <fullName evidence="1">Ferritin-like domain-containing protein</fullName>
    </submittedName>
</protein>
<dbReference type="RefSeq" id="WP_273929118.1">
    <property type="nucleotide sequence ID" value="NZ_JAQSIO010000011.1"/>
</dbReference>
<dbReference type="InterPro" id="IPR007402">
    <property type="entry name" value="DUF455"/>
</dbReference>
<comment type="caution">
    <text evidence="1">The sequence shown here is derived from an EMBL/GenBank/DDBJ whole genome shotgun (WGS) entry which is preliminary data.</text>
</comment>
<dbReference type="CDD" id="cd00657">
    <property type="entry name" value="Ferritin_like"/>
    <property type="match status" value="1"/>
</dbReference>
<organism evidence="1 2">
    <name type="scientific">Curvibacter microcysteis</name>
    <dbReference type="NCBI Taxonomy" id="3026419"/>
    <lineage>
        <taxon>Bacteria</taxon>
        <taxon>Pseudomonadati</taxon>
        <taxon>Pseudomonadota</taxon>
        <taxon>Betaproteobacteria</taxon>
        <taxon>Burkholderiales</taxon>
        <taxon>Comamonadaceae</taxon>
        <taxon>Curvibacter</taxon>
    </lineage>
</organism>
<dbReference type="InterPro" id="IPR011197">
    <property type="entry name" value="UCP012318"/>
</dbReference>
<accession>A0ABT5MJZ8</accession>
<dbReference type="PIRSF" id="PIRSF012318">
    <property type="entry name" value="UCP012318"/>
    <property type="match status" value="1"/>
</dbReference>
<sequence length="272" mass="30945">MELRHRALQVLCLTDPAQKVAATIDLHTQFEQLTLDTEGGPQLPPGQSLPGHPERPELVKHTSVVKRSPTTLEGRAALLHSIAHIEFNAINLALDAVWRFDGMPRDYYADWLRVAREEAYHFSLLREHLQRMPHLGRPWDYGDFPAHQGLWSMCERTAGDVLARMALVPRTLEARGLDATPLIQAKLRQIGSPDALEAVALLDIILRDEVGHVAIGNHWYRWLCERQGLDPTEHYPVLTQRHEAPRLKPPFNENARRRAGFTDVEMAWLQNG</sequence>